<reference evidence="2" key="1">
    <citation type="submission" date="2016-10" db="EMBL/GenBank/DDBJ databases">
        <authorList>
            <person name="Varghese N."/>
            <person name="Submissions S."/>
        </authorList>
    </citation>
    <scope>NUCLEOTIDE SEQUENCE [LARGE SCALE GENOMIC DNA]</scope>
    <source>
        <strain evidence="2">DSM 27839</strain>
    </source>
</reference>
<gene>
    <name evidence="1" type="ORF">SAMN05444358_11621</name>
</gene>
<dbReference type="OrthoDB" id="9902066at2"/>
<proteinExistence type="predicted"/>
<accession>A0A1H3FLG7</accession>
<evidence type="ECO:0000313" key="1">
    <source>
        <dbReference type="EMBL" id="SDX91902.1"/>
    </source>
</evidence>
<dbReference type="EMBL" id="FNNP01000016">
    <property type="protein sequence ID" value="SDX91902.1"/>
    <property type="molecule type" value="Genomic_DNA"/>
</dbReference>
<protein>
    <submittedName>
        <fullName evidence="1">Uncharacterized protein</fullName>
    </submittedName>
</protein>
<keyword evidence="2" id="KW-1185">Reference proteome</keyword>
<dbReference type="Proteomes" id="UP000183400">
    <property type="component" value="Unassembled WGS sequence"/>
</dbReference>
<name>A0A1H3FLG7_9RHOB</name>
<dbReference type="AlphaFoldDB" id="A0A1H3FLG7"/>
<evidence type="ECO:0000313" key="2">
    <source>
        <dbReference type="Proteomes" id="UP000183400"/>
    </source>
</evidence>
<sequence>MKYADPREFVSHRKATVPSAEDSLTFLEKIRESFRSLLTKRNDPTRMSKVERQDSGISEADVDWHIALHGPLVK</sequence>
<dbReference type="STRING" id="985054.SAMN05444358_11621"/>
<organism evidence="1 2">
    <name type="scientific">Ruegeria halocynthiae</name>
    <dbReference type="NCBI Taxonomy" id="985054"/>
    <lineage>
        <taxon>Bacteria</taxon>
        <taxon>Pseudomonadati</taxon>
        <taxon>Pseudomonadota</taxon>
        <taxon>Alphaproteobacteria</taxon>
        <taxon>Rhodobacterales</taxon>
        <taxon>Roseobacteraceae</taxon>
        <taxon>Ruegeria</taxon>
    </lineage>
</organism>
<dbReference type="RefSeq" id="WP_074739454.1">
    <property type="nucleotide sequence ID" value="NZ_FNNP01000016.1"/>
</dbReference>